<dbReference type="EMBL" id="CM034387">
    <property type="protein sequence ID" value="KAJ0184052.1"/>
    <property type="molecule type" value="Genomic_DNA"/>
</dbReference>
<comment type="caution">
    <text evidence="1">The sequence shown here is derived from an EMBL/GenBank/DDBJ whole genome shotgun (WGS) entry which is preliminary data.</text>
</comment>
<evidence type="ECO:0000313" key="2">
    <source>
        <dbReference type="Proteomes" id="UP000824533"/>
    </source>
</evidence>
<keyword evidence="2" id="KW-1185">Reference proteome</keyword>
<evidence type="ECO:0000313" key="1">
    <source>
        <dbReference type="EMBL" id="KAJ0184052.1"/>
    </source>
</evidence>
<name>A0ACC1DJG4_9NEOP</name>
<reference evidence="1 2" key="1">
    <citation type="journal article" date="2021" name="Front. Genet.">
        <title>Chromosome-Level Genome Assembly Reveals Significant Gene Expansion in the Toll and IMD Signaling Pathways of Dendrolimus kikuchii.</title>
        <authorList>
            <person name="Zhou J."/>
            <person name="Wu P."/>
            <person name="Xiong Z."/>
            <person name="Liu N."/>
            <person name="Zhao N."/>
            <person name="Ji M."/>
            <person name="Qiu Y."/>
            <person name="Yang B."/>
        </authorList>
    </citation>
    <scope>NUCLEOTIDE SEQUENCE [LARGE SCALE GENOMIC DNA]</scope>
    <source>
        <strain evidence="1">Ann1</strain>
    </source>
</reference>
<dbReference type="Proteomes" id="UP000824533">
    <property type="component" value="Linkage Group LG01"/>
</dbReference>
<gene>
    <name evidence="1" type="ORF">K1T71_000475</name>
</gene>
<accession>A0ACC1DJG4</accession>
<sequence length="317" mass="36397">MGPPVPDTPTDEEPHSISEGELDVALDRLRGRKTAPGPDGVPGRLLFLAAKHLRGQLRELFEACIRAGRLPSQWKEGRLCLIPKGGRPPNDPSAFRPIVLLNEVAKVFEKILAERLEQQNVEVQWRICRVLYNMSKEPKYDTTQKKKLILQAFKIISEQLDINQDHFAVHKWYALLLDAKSSYDGIKERIQQLENVKKHMDLAVTLNPTDATILHMLGEWCYQITELPWHQRKIAEVLFATPPQSTYEDALEYFLRAEAVQPRFYSLNLLRLGNCYLKLNKDDQAKYYLKLAASYPAKSNDDHQANKEASELLKKLK</sequence>
<proteinExistence type="predicted"/>
<protein>
    <submittedName>
        <fullName evidence="1">Uncharacterized protein</fullName>
    </submittedName>
</protein>
<organism evidence="1 2">
    <name type="scientific">Dendrolimus kikuchii</name>
    <dbReference type="NCBI Taxonomy" id="765133"/>
    <lineage>
        <taxon>Eukaryota</taxon>
        <taxon>Metazoa</taxon>
        <taxon>Ecdysozoa</taxon>
        <taxon>Arthropoda</taxon>
        <taxon>Hexapoda</taxon>
        <taxon>Insecta</taxon>
        <taxon>Pterygota</taxon>
        <taxon>Neoptera</taxon>
        <taxon>Endopterygota</taxon>
        <taxon>Lepidoptera</taxon>
        <taxon>Glossata</taxon>
        <taxon>Ditrysia</taxon>
        <taxon>Bombycoidea</taxon>
        <taxon>Lasiocampidae</taxon>
        <taxon>Dendrolimus</taxon>
    </lineage>
</organism>